<proteinExistence type="predicted"/>
<evidence type="ECO:0000313" key="5">
    <source>
        <dbReference type="EMBL" id="ACL66706.1"/>
    </source>
</evidence>
<dbReference type="SMART" id="SM00382">
    <property type="entry name" value="AAA"/>
    <property type="match status" value="1"/>
</dbReference>
<gene>
    <name evidence="5" type="ordered locus">A2cp1_3372</name>
</gene>
<organism evidence="5 6">
    <name type="scientific">Anaeromyxobacter dehalogenans (strain ATCC BAA-258 / DSM 21875 / 2CP-1)</name>
    <dbReference type="NCBI Taxonomy" id="455488"/>
    <lineage>
        <taxon>Bacteria</taxon>
        <taxon>Pseudomonadati</taxon>
        <taxon>Myxococcota</taxon>
        <taxon>Myxococcia</taxon>
        <taxon>Myxococcales</taxon>
        <taxon>Cystobacterineae</taxon>
        <taxon>Anaeromyxobacteraceae</taxon>
        <taxon>Anaeromyxobacter</taxon>
    </lineage>
</organism>
<accession>B8JHJ4</accession>
<dbReference type="PROSITE" id="PS50893">
    <property type="entry name" value="ABC_TRANSPORTER_2"/>
    <property type="match status" value="1"/>
</dbReference>
<evidence type="ECO:0000259" key="4">
    <source>
        <dbReference type="PROSITE" id="PS50893"/>
    </source>
</evidence>
<reference evidence="5" key="1">
    <citation type="submission" date="2009-01" db="EMBL/GenBank/DDBJ databases">
        <title>Complete sequence of Anaeromyxobacter dehalogenans 2CP-1.</title>
        <authorList>
            <consortium name="US DOE Joint Genome Institute"/>
            <person name="Lucas S."/>
            <person name="Copeland A."/>
            <person name="Lapidus A."/>
            <person name="Glavina del Rio T."/>
            <person name="Dalin E."/>
            <person name="Tice H."/>
            <person name="Bruce D."/>
            <person name="Goodwin L."/>
            <person name="Pitluck S."/>
            <person name="Saunders E."/>
            <person name="Brettin T."/>
            <person name="Detter J.C."/>
            <person name="Han C."/>
            <person name="Larimer F."/>
            <person name="Land M."/>
            <person name="Hauser L."/>
            <person name="Kyrpides N."/>
            <person name="Ovchinnikova G."/>
            <person name="Beliaev A.S."/>
            <person name="Richardson P."/>
        </authorList>
    </citation>
    <scope>NUCLEOTIDE SEQUENCE</scope>
    <source>
        <strain evidence="5">2CP-1</strain>
    </source>
</reference>
<evidence type="ECO:0000256" key="2">
    <source>
        <dbReference type="ARBA" id="ARBA00022741"/>
    </source>
</evidence>
<dbReference type="PROSITE" id="PS00211">
    <property type="entry name" value="ABC_TRANSPORTER_1"/>
    <property type="match status" value="1"/>
</dbReference>
<dbReference type="InterPro" id="IPR003439">
    <property type="entry name" value="ABC_transporter-like_ATP-bd"/>
</dbReference>
<keyword evidence="3" id="KW-0067">ATP-binding</keyword>
<sequence length="250" mass="26486">MAQPVLELHQLTKRFRGPAAIGPVSLTVSRGEAVALLGPSGAGKSTLLRLALGLLRPDAGEVRFLGAPIGPGDHAARRRIGYVVQGGGLFPHLTAAANTTLVARHLGWAAERVRARLAELAALARLPADALERHPGALSSGQAQRVSLIRALMLDPELLVLDEPLGALDPITRAGLQEDLRAAFRALSKTVVLVTHDLAEAAFLADRLVLLRDGRVVQAGTLEDLARHPADPFVARFVGAHRALVLPEVR</sequence>
<evidence type="ECO:0000256" key="3">
    <source>
        <dbReference type="ARBA" id="ARBA00022840"/>
    </source>
</evidence>
<dbReference type="RefSeq" id="WP_015934515.1">
    <property type="nucleotide sequence ID" value="NC_011891.1"/>
</dbReference>
<feature type="domain" description="ABC transporter" evidence="4">
    <location>
        <begin position="6"/>
        <end position="238"/>
    </location>
</feature>
<dbReference type="Proteomes" id="UP000007089">
    <property type="component" value="Chromosome"/>
</dbReference>
<name>B8JHJ4_ANAD2</name>
<keyword evidence="1" id="KW-0813">Transport</keyword>
<dbReference type="PANTHER" id="PTHR42781">
    <property type="entry name" value="SPERMIDINE/PUTRESCINE IMPORT ATP-BINDING PROTEIN POTA"/>
    <property type="match status" value="1"/>
</dbReference>
<dbReference type="AlphaFoldDB" id="B8JHJ4"/>
<dbReference type="GO" id="GO:0005524">
    <property type="term" value="F:ATP binding"/>
    <property type="evidence" value="ECO:0007669"/>
    <property type="project" value="UniProtKB-KW"/>
</dbReference>
<keyword evidence="2" id="KW-0547">Nucleotide-binding</keyword>
<evidence type="ECO:0000256" key="1">
    <source>
        <dbReference type="ARBA" id="ARBA00022448"/>
    </source>
</evidence>
<dbReference type="Gene3D" id="3.40.50.300">
    <property type="entry name" value="P-loop containing nucleotide triphosphate hydrolases"/>
    <property type="match status" value="1"/>
</dbReference>
<dbReference type="KEGG" id="acp:A2cp1_3372"/>
<keyword evidence="6" id="KW-1185">Reference proteome</keyword>
<protein>
    <submittedName>
        <fullName evidence="5">ABC transporter related</fullName>
    </submittedName>
</protein>
<dbReference type="SUPFAM" id="SSF52540">
    <property type="entry name" value="P-loop containing nucleoside triphosphate hydrolases"/>
    <property type="match status" value="1"/>
</dbReference>
<dbReference type="EMBL" id="CP001359">
    <property type="protein sequence ID" value="ACL66706.1"/>
    <property type="molecule type" value="Genomic_DNA"/>
</dbReference>
<dbReference type="InterPro" id="IPR027417">
    <property type="entry name" value="P-loop_NTPase"/>
</dbReference>
<dbReference type="HOGENOM" id="CLU_000604_1_22_7"/>
<dbReference type="Pfam" id="PF00005">
    <property type="entry name" value="ABC_tran"/>
    <property type="match status" value="1"/>
</dbReference>
<dbReference type="GO" id="GO:0016887">
    <property type="term" value="F:ATP hydrolysis activity"/>
    <property type="evidence" value="ECO:0007669"/>
    <property type="project" value="InterPro"/>
</dbReference>
<dbReference type="InterPro" id="IPR050093">
    <property type="entry name" value="ABC_SmlMolc_Importer"/>
</dbReference>
<dbReference type="PANTHER" id="PTHR42781:SF4">
    <property type="entry name" value="SPERMIDINE_PUTRESCINE IMPORT ATP-BINDING PROTEIN POTA"/>
    <property type="match status" value="1"/>
</dbReference>
<dbReference type="InterPro" id="IPR017871">
    <property type="entry name" value="ABC_transporter-like_CS"/>
</dbReference>
<dbReference type="InterPro" id="IPR003593">
    <property type="entry name" value="AAA+_ATPase"/>
</dbReference>
<evidence type="ECO:0000313" key="6">
    <source>
        <dbReference type="Proteomes" id="UP000007089"/>
    </source>
</evidence>